<feature type="transmembrane region" description="Helical" evidence="7">
    <location>
        <begin position="164"/>
        <end position="182"/>
    </location>
</feature>
<sequence length="389" mass="41347">MPQIHPKKILPLLMINMFIVMVGVGLVTPILPALITGFGASGQTIGFLVAAYRITQFVLSPITGKLSDQYGRKLLIVAGVAVFALAKIIFAIGSELWMLYCSRLLEGVAGALLVPPMMAYVADMTTTEERAKGNGLLGAAMSLGFVIGPGLGGLLAGYGLRVPLYAAAGAAMLAVVISVIGLPEPLSKKDMIAARAKGAPKLSILRPYADSLKSNYASLYMIVFVMTFGLANFESVFGLYVTNRFQFTPQAISVILTAGAVIGVGMQALLVARVIKAFGEQRVIQASLLFTSFAFAVLLLVRGFWTIFLVTSCIFFAMSLLRPALNTRISKMAGNEQGAAAGMNNAYISLGNILGPSLAGLLFDVNVVWPFLAGCFILLVTFLMTLRLK</sequence>
<dbReference type="eggNOG" id="COG2814">
    <property type="taxonomic scope" value="Bacteria"/>
</dbReference>
<dbReference type="GO" id="GO:0022857">
    <property type="term" value="F:transmembrane transporter activity"/>
    <property type="evidence" value="ECO:0007669"/>
    <property type="project" value="InterPro"/>
</dbReference>
<evidence type="ECO:0000256" key="6">
    <source>
        <dbReference type="ARBA" id="ARBA00023136"/>
    </source>
</evidence>
<dbReference type="InterPro" id="IPR011701">
    <property type="entry name" value="MFS"/>
</dbReference>
<protein>
    <submittedName>
        <fullName evidence="9">Multidrug transporter</fullName>
    </submittedName>
</protein>
<keyword evidence="10" id="KW-1185">Reference proteome</keyword>
<feature type="transmembrane region" description="Helical" evidence="7">
    <location>
        <begin position="369"/>
        <end position="388"/>
    </location>
</feature>
<dbReference type="GO" id="GO:0005886">
    <property type="term" value="C:plasma membrane"/>
    <property type="evidence" value="ECO:0007669"/>
    <property type="project" value="UniProtKB-SubCell"/>
</dbReference>
<dbReference type="Proteomes" id="UP000028123">
    <property type="component" value="Unassembled WGS sequence"/>
</dbReference>
<evidence type="ECO:0000256" key="2">
    <source>
        <dbReference type="ARBA" id="ARBA00007520"/>
    </source>
</evidence>
<dbReference type="PROSITE" id="PS50850">
    <property type="entry name" value="MFS"/>
    <property type="match status" value="1"/>
</dbReference>
<keyword evidence="3" id="KW-0813">Transport</keyword>
<feature type="transmembrane region" description="Helical" evidence="7">
    <location>
        <begin position="307"/>
        <end position="325"/>
    </location>
</feature>
<evidence type="ECO:0000256" key="1">
    <source>
        <dbReference type="ARBA" id="ARBA00004651"/>
    </source>
</evidence>
<feature type="transmembrane region" description="Helical" evidence="7">
    <location>
        <begin position="134"/>
        <end position="158"/>
    </location>
</feature>
<keyword evidence="5 7" id="KW-1133">Transmembrane helix</keyword>
<dbReference type="InterPro" id="IPR036259">
    <property type="entry name" value="MFS_trans_sf"/>
</dbReference>
<feature type="transmembrane region" description="Helical" evidence="7">
    <location>
        <begin position="104"/>
        <end position="122"/>
    </location>
</feature>
<feature type="transmembrane region" description="Helical" evidence="7">
    <location>
        <begin position="247"/>
        <end position="271"/>
    </location>
</feature>
<comment type="subcellular location">
    <subcellularLocation>
        <location evidence="1">Cell membrane</location>
        <topology evidence="1">Multi-pass membrane protein</topology>
    </subcellularLocation>
</comment>
<evidence type="ECO:0000256" key="3">
    <source>
        <dbReference type="ARBA" id="ARBA00022448"/>
    </source>
</evidence>
<dbReference type="CDD" id="cd17325">
    <property type="entry name" value="MFS_MdtG_SLC18_like"/>
    <property type="match status" value="1"/>
</dbReference>
<dbReference type="SUPFAM" id="SSF103473">
    <property type="entry name" value="MFS general substrate transporter"/>
    <property type="match status" value="1"/>
</dbReference>
<comment type="similarity">
    <text evidence="2">Belongs to the major facilitator superfamily. TCR/Tet family.</text>
</comment>
<evidence type="ECO:0000313" key="10">
    <source>
        <dbReference type="Proteomes" id="UP000028123"/>
    </source>
</evidence>
<feature type="transmembrane region" description="Helical" evidence="7">
    <location>
        <begin position="346"/>
        <end position="363"/>
    </location>
</feature>
<accession>A0A081P6Z7</accession>
<dbReference type="InterPro" id="IPR005829">
    <property type="entry name" value="Sugar_transporter_CS"/>
</dbReference>
<keyword evidence="6 7" id="KW-0472">Membrane</keyword>
<dbReference type="InterPro" id="IPR001958">
    <property type="entry name" value="Tet-R_TetA/multi-R_MdtG-like"/>
</dbReference>
<evidence type="ECO:0000256" key="7">
    <source>
        <dbReference type="SAM" id="Phobius"/>
    </source>
</evidence>
<keyword evidence="4 7" id="KW-0812">Transmembrane</keyword>
<reference evidence="9 10" key="1">
    <citation type="submission" date="2014-06" db="EMBL/GenBank/DDBJ databases">
        <title>Draft genome sequence of Paenibacillus sp. MSt1.</title>
        <authorList>
            <person name="Aw Y.K."/>
            <person name="Ong K.S."/>
            <person name="Gan H.M."/>
            <person name="Lee S.M."/>
        </authorList>
    </citation>
    <scope>NUCLEOTIDE SEQUENCE [LARGE SCALE GENOMIC DNA]</scope>
    <source>
        <strain evidence="9 10">MSt1</strain>
    </source>
</reference>
<feature type="transmembrane region" description="Helical" evidence="7">
    <location>
        <begin position="219"/>
        <end position="241"/>
    </location>
</feature>
<evidence type="ECO:0000259" key="8">
    <source>
        <dbReference type="PROSITE" id="PS50850"/>
    </source>
</evidence>
<dbReference type="PROSITE" id="PS00216">
    <property type="entry name" value="SUGAR_TRANSPORT_1"/>
    <property type="match status" value="1"/>
</dbReference>
<dbReference type="OrthoDB" id="9793283at2"/>
<dbReference type="RefSeq" id="WP_036679063.1">
    <property type="nucleotide sequence ID" value="NZ_JNVM01000006.1"/>
</dbReference>
<dbReference type="Pfam" id="PF07690">
    <property type="entry name" value="MFS_1"/>
    <property type="match status" value="1"/>
</dbReference>
<gene>
    <name evidence="9" type="ORF">ET33_31965</name>
</gene>
<comment type="caution">
    <text evidence="9">The sequence shown here is derived from an EMBL/GenBank/DDBJ whole genome shotgun (WGS) entry which is preliminary data.</text>
</comment>
<dbReference type="AlphaFoldDB" id="A0A081P6Z7"/>
<dbReference type="Gene3D" id="1.20.1250.20">
    <property type="entry name" value="MFS general substrate transporter like domains"/>
    <property type="match status" value="1"/>
</dbReference>
<proteinExistence type="inferred from homology"/>
<dbReference type="PANTHER" id="PTHR23504">
    <property type="entry name" value="MAJOR FACILITATOR SUPERFAMILY DOMAIN-CONTAINING PROTEIN 10"/>
    <property type="match status" value="1"/>
</dbReference>
<dbReference type="PANTHER" id="PTHR23504:SF115">
    <property type="entry name" value="MULTIDRUG RESISTANCE PROTEIN 2"/>
    <property type="match status" value="1"/>
</dbReference>
<name>A0A081P6Z7_9BACL</name>
<feature type="domain" description="Major facilitator superfamily (MFS) profile" evidence="8">
    <location>
        <begin position="9"/>
        <end position="389"/>
    </location>
</feature>
<evidence type="ECO:0000313" key="9">
    <source>
        <dbReference type="EMBL" id="KEQ26470.1"/>
    </source>
</evidence>
<dbReference type="PRINTS" id="PR01035">
    <property type="entry name" value="TCRTETA"/>
</dbReference>
<evidence type="ECO:0000256" key="5">
    <source>
        <dbReference type="ARBA" id="ARBA00022989"/>
    </source>
</evidence>
<evidence type="ECO:0000256" key="4">
    <source>
        <dbReference type="ARBA" id="ARBA00022692"/>
    </source>
</evidence>
<dbReference type="InterPro" id="IPR020846">
    <property type="entry name" value="MFS_dom"/>
</dbReference>
<dbReference type="EMBL" id="JNVM01000006">
    <property type="protein sequence ID" value="KEQ26470.1"/>
    <property type="molecule type" value="Genomic_DNA"/>
</dbReference>
<feature type="transmembrane region" description="Helical" evidence="7">
    <location>
        <begin position="74"/>
        <end position="92"/>
    </location>
</feature>
<feature type="transmembrane region" description="Helical" evidence="7">
    <location>
        <begin position="12"/>
        <end position="35"/>
    </location>
</feature>
<organism evidence="9 10">
    <name type="scientific">Paenibacillus tyrfis</name>
    <dbReference type="NCBI Taxonomy" id="1501230"/>
    <lineage>
        <taxon>Bacteria</taxon>
        <taxon>Bacillati</taxon>
        <taxon>Bacillota</taxon>
        <taxon>Bacilli</taxon>
        <taxon>Bacillales</taxon>
        <taxon>Paenibacillaceae</taxon>
        <taxon>Paenibacillus</taxon>
    </lineage>
</organism>